<dbReference type="Proteomes" id="UP001186974">
    <property type="component" value="Unassembled WGS sequence"/>
</dbReference>
<sequence>MAHLSQNESRGVTYLPVELRRKIYANLLVSTPITFSTTLESYARGAIDRPLQEGAGKRHSNSDGYHPWRLRKRTGIFRKVPASCPNLFGSPMQREQWNIDTTILRVSREEGAIAAEVLYGQNSFRFTGAFGFIALEVFLYNINPHNVSRIRRIDVHVPIWNNGRRLDNLETALIEPSLRRMRLDLLPSVPKDRLLGALENSLLALAKAEKLPNLVLSVSEDKSSSFVMEHDQATKDLNVQKTARFLKTKTKERDIWAEFAKKMPDTKITLQPELTKDNEEDKSRKTVEESLRAKAIAMGWRFRC</sequence>
<gene>
    <name evidence="1" type="ORF">LTS18_010580</name>
</gene>
<protein>
    <submittedName>
        <fullName evidence="1">Uncharacterized protein</fullName>
    </submittedName>
</protein>
<reference evidence="1" key="1">
    <citation type="submission" date="2024-09" db="EMBL/GenBank/DDBJ databases">
        <title>Black Yeasts Isolated from many extreme environments.</title>
        <authorList>
            <person name="Coleine C."/>
            <person name="Stajich J.E."/>
            <person name="Selbmann L."/>
        </authorList>
    </citation>
    <scope>NUCLEOTIDE SEQUENCE</scope>
    <source>
        <strain evidence="1">CCFEE 5737</strain>
    </source>
</reference>
<proteinExistence type="predicted"/>
<evidence type="ECO:0000313" key="1">
    <source>
        <dbReference type="EMBL" id="KAK3059546.1"/>
    </source>
</evidence>
<organism evidence="1 2">
    <name type="scientific">Coniosporium uncinatum</name>
    <dbReference type="NCBI Taxonomy" id="93489"/>
    <lineage>
        <taxon>Eukaryota</taxon>
        <taxon>Fungi</taxon>
        <taxon>Dikarya</taxon>
        <taxon>Ascomycota</taxon>
        <taxon>Pezizomycotina</taxon>
        <taxon>Dothideomycetes</taxon>
        <taxon>Dothideomycetes incertae sedis</taxon>
        <taxon>Coniosporium</taxon>
    </lineage>
</organism>
<accession>A0ACC3CZA7</accession>
<evidence type="ECO:0000313" key="2">
    <source>
        <dbReference type="Proteomes" id="UP001186974"/>
    </source>
</evidence>
<name>A0ACC3CZA7_9PEZI</name>
<keyword evidence="2" id="KW-1185">Reference proteome</keyword>
<comment type="caution">
    <text evidence="1">The sequence shown here is derived from an EMBL/GenBank/DDBJ whole genome shotgun (WGS) entry which is preliminary data.</text>
</comment>
<dbReference type="EMBL" id="JAWDJW010009312">
    <property type="protein sequence ID" value="KAK3059546.1"/>
    <property type="molecule type" value="Genomic_DNA"/>
</dbReference>